<dbReference type="PANTHER" id="PTHR11679">
    <property type="entry name" value="VESICLE PROTEIN SORTING-ASSOCIATED"/>
    <property type="match status" value="1"/>
</dbReference>
<dbReference type="Ensembl" id="ENSRNOT00000001322.6">
    <property type="protein sequence ID" value="ENSRNOP00000001322.3"/>
    <property type="gene ID" value="ENSRNOG00000000994.6"/>
</dbReference>
<accession>G3V637</accession>
<dbReference type="PIRSF" id="PIRSF005715">
    <property type="entry name" value="VPS45_Sec1"/>
    <property type="match status" value="1"/>
</dbReference>
<evidence type="ECO:0000256" key="2">
    <source>
        <dbReference type="ARBA" id="ARBA00022448"/>
    </source>
</evidence>
<dbReference type="GO" id="GO:0015031">
    <property type="term" value="P:protein transport"/>
    <property type="evidence" value="ECO:0007669"/>
    <property type="project" value="UniProtKB-KW"/>
</dbReference>
<dbReference type="VEuPathDB" id="HostDB:ENSRNOG00000000994"/>
<dbReference type="Gene3D" id="1.25.40.60">
    <property type="match status" value="1"/>
</dbReference>
<dbReference type="HOGENOM" id="CLU_009210_2_0_1"/>
<dbReference type="FunFam" id="3.40.50.2060:FF:000001">
    <property type="entry name" value="syntaxin-binding protein 1 isoform X2"/>
    <property type="match status" value="1"/>
</dbReference>
<dbReference type="InterPro" id="IPR036045">
    <property type="entry name" value="Sec1-like_sf"/>
</dbReference>
<evidence type="ECO:0000256" key="3">
    <source>
        <dbReference type="ARBA" id="ARBA00022927"/>
    </source>
</evidence>
<dbReference type="Gene3D" id="3.40.50.1910">
    <property type="match status" value="2"/>
</dbReference>
<dbReference type="Bgee" id="ENSRNOG00000000994">
    <property type="expression patterns" value="Expressed in jejunum and 19 other cell types or tissues"/>
</dbReference>
<dbReference type="FunFam" id="3.90.830.10:FF:000001">
    <property type="entry name" value="syntaxin-binding protein 1 isoform X2"/>
    <property type="match status" value="1"/>
</dbReference>
<comment type="similarity">
    <text evidence="1">Belongs to the STXBP/unc-18/SEC1 family.</text>
</comment>
<proteinExistence type="inferred from homology"/>
<organism evidence="4 5">
    <name type="scientific">Rattus norvegicus</name>
    <name type="common">Rat</name>
    <dbReference type="NCBI Taxonomy" id="10116"/>
    <lineage>
        <taxon>Eukaryota</taxon>
        <taxon>Metazoa</taxon>
        <taxon>Chordata</taxon>
        <taxon>Craniata</taxon>
        <taxon>Vertebrata</taxon>
        <taxon>Euteleostomi</taxon>
        <taxon>Mammalia</taxon>
        <taxon>Eutheria</taxon>
        <taxon>Euarchontoglires</taxon>
        <taxon>Glires</taxon>
        <taxon>Rodentia</taxon>
        <taxon>Myomorpha</taxon>
        <taxon>Muroidea</taxon>
        <taxon>Muridae</taxon>
        <taxon>Murinae</taxon>
        <taxon>Rattus</taxon>
    </lineage>
</organism>
<dbReference type="GO" id="GO:0017075">
    <property type="term" value="F:syntaxin-1 binding"/>
    <property type="evidence" value="ECO:0007669"/>
    <property type="project" value="UniProtKB-ARBA"/>
</dbReference>
<keyword evidence="2" id="KW-0813">Transport</keyword>
<name>G3V637_RAT</name>
<evidence type="ECO:0000256" key="1">
    <source>
        <dbReference type="ARBA" id="ARBA00009884"/>
    </source>
</evidence>
<gene>
    <name evidence="4 6" type="primary">Stxbp2</name>
</gene>
<dbReference type="GO" id="GO:0043306">
    <property type="term" value="P:positive regulation of mast cell degranulation"/>
    <property type="evidence" value="ECO:0007669"/>
    <property type="project" value="UniProtKB-ARBA"/>
</dbReference>
<evidence type="ECO:0000313" key="5">
    <source>
        <dbReference type="Proteomes" id="UP000002494"/>
    </source>
</evidence>
<sequence>MAPLGLKAVVGEKILSGVIRSVKKDGEWKVLIMDHPSMRILSSCCKMSDILAEGITIVEDINKRREPIPSLEAIYLLSPTEKSVQALIADFQGTPTFTYKAAHIFFTDTCPEPLFSELGRSRLAKVVKTLKEIHLAFLPYEAQVFSLDAPHSTYNLYCPFRAGERGRQLDVLAQQIATLCATLQEYPSIRYRKGPEDTAQLAHAVLAKLNAFKADTPSLGEGPEKTRSQLLIMDRAADPVSPLLHELTFQAMAYDLLHIEQDTYRYETTGLSESREKAVLLDEDDDLWVELRHMHIADVSKKVTELLKTFCESKRLTTDKANIKDLSHILKKMPQYQKELNKDLAMGSDAEGEKIKDTMKLIVPVLLDASVPPYDKIRVLLLYILLRNGVSEENLAKLIQHANVQSYSNLIRNLEQLGGTVTNSAGSGTSSRLERRERMEPTYQLSRWSPVIKDVMEDVVEDRLDRKLWPFVSDPAPVSSSQAAVSARFGHWHKNKAGIEARAGPRLIVYIVGGVAMSEMRAAYEVTRATEGKWEVLIGSSHILTPTRFLDDLRTLDQKLEDIALP</sequence>
<dbReference type="Proteomes" id="UP000002494">
    <property type="component" value="Chromosome 12"/>
</dbReference>
<dbReference type="InterPro" id="IPR027482">
    <property type="entry name" value="Sec1-like_dom2"/>
</dbReference>
<reference evidence="4" key="1">
    <citation type="submission" date="2024-01" db="EMBL/GenBank/DDBJ databases">
        <title>GRCr8: a new rat reference genome assembly contstructed from accurate long reads and long range scaffolding.</title>
        <authorList>
            <person name="Doris P.A."/>
            <person name="Kalbfleisch T."/>
            <person name="Li K."/>
            <person name="Howe K."/>
            <person name="Wood J."/>
        </authorList>
    </citation>
    <scope>NUCLEOTIDE SEQUENCE [LARGE SCALE GENOMIC DNA]</scope>
    <source>
        <strain evidence="4">Brown Norway</strain>
    </source>
</reference>
<reference evidence="4" key="2">
    <citation type="submission" date="2025-08" db="UniProtKB">
        <authorList>
            <consortium name="Ensembl"/>
        </authorList>
    </citation>
    <scope>IDENTIFICATION</scope>
    <source>
        <strain evidence="4">Brown Norway</strain>
    </source>
</reference>
<dbReference type="SUPFAM" id="SSF56815">
    <property type="entry name" value="Sec1/munc18-like (SM) proteins"/>
    <property type="match status" value="1"/>
</dbReference>
<dbReference type="Gene3D" id="3.40.50.2060">
    <property type="match status" value="1"/>
</dbReference>
<keyword evidence="5" id="KW-1185">Reference proteome</keyword>
<dbReference type="GeneTree" id="ENSGT00940000160045"/>
<dbReference type="Pfam" id="PF00995">
    <property type="entry name" value="Sec1"/>
    <property type="match status" value="1"/>
</dbReference>
<dbReference type="InterPro" id="IPR001619">
    <property type="entry name" value="Sec1-like"/>
</dbReference>
<dbReference type="GO" id="GO:0016192">
    <property type="term" value="P:vesicle-mediated transport"/>
    <property type="evidence" value="ECO:0007669"/>
    <property type="project" value="InterPro"/>
</dbReference>
<protein>
    <submittedName>
        <fullName evidence="4">Syntaxin binding protein 2</fullName>
    </submittedName>
</protein>
<dbReference type="RGD" id="619967">
    <property type="gene designation" value="Stxbp2"/>
</dbReference>
<dbReference type="InterPro" id="IPR043154">
    <property type="entry name" value="Sec-1-like_dom1"/>
</dbReference>
<keyword evidence="3" id="KW-0653">Protein transport</keyword>
<evidence type="ECO:0000313" key="4">
    <source>
        <dbReference type="Ensembl" id="ENSRNOP00000001322.3"/>
    </source>
</evidence>
<dbReference type="AlphaFoldDB" id="G3V637"/>
<evidence type="ECO:0000313" key="6">
    <source>
        <dbReference type="RGD" id="619967"/>
    </source>
</evidence>
<reference evidence="4" key="3">
    <citation type="submission" date="2025-09" db="UniProtKB">
        <authorList>
            <consortium name="Ensembl"/>
        </authorList>
    </citation>
    <scope>IDENTIFICATION</scope>
    <source>
        <strain evidence="4">Brown Norway</strain>
    </source>
</reference>